<evidence type="ECO:0000313" key="4">
    <source>
        <dbReference type="EMBL" id="CAB1417554.1"/>
    </source>
</evidence>
<dbReference type="AlphaFoldDB" id="A0A9N7TSX2"/>
<proteinExistence type="predicted"/>
<accession>A0A9N7TSX2</accession>
<dbReference type="Proteomes" id="UP001153269">
    <property type="component" value="Unassembled WGS sequence"/>
</dbReference>
<dbReference type="InterPro" id="IPR019131">
    <property type="entry name" value="Cortactin-binding_p2_N"/>
</dbReference>
<organism evidence="4 5">
    <name type="scientific">Pleuronectes platessa</name>
    <name type="common">European plaice</name>
    <dbReference type="NCBI Taxonomy" id="8262"/>
    <lineage>
        <taxon>Eukaryota</taxon>
        <taxon>Metazoa</taxon>
        <taxon>Chordata</taxon>
        <taxon>Craniata</taxon>
        <taxon>Vertebrata</taxon>
        <taxon>Euteleostomi</taxon>
        <taxon>Actinopterygii</taxon>
        <taxon>Neopterygii</taxon>
        <taxon>Teleostei</taxon>
        <taxon>Neoteleostei</taxon>
        <taxon>Acanthomorphata</taxon>
        <taxon>Carangaria</taxon>
        <taxon>Pleuronectiformes</taxon>
        <taxon>Pleuronectoidei</taxon>
        <taxon>Pleuronectidae</taxon>
        <taxon>Pleuronectes</taxon>
    </lineage>
</organism>
<keyword evidence="5" id="KW-1185">Reference proteome</keyword>
<name>A0A9N7TSX2_PLEPL</name>
<reference evidence="4" key="1">
    <citation type="submission" date="2020-03" db="EMBL/GenBank/DDBJ databases">
        <authorList>
            <person name="Weist P."/>
        </authorList>
    </citation>
    <scope>NUCLEOTIDE SEQUENCE</scope>
</reference>
<dbReference type="PANTHER" id="PTHR23166:SF4">
    <property type="entry name" value="FILAMIN A-INTERACTING PROTEIN 1-LIKE"/>
    <property type="match status" value="1"/>
</dbReference>
<evidence type="ECO:0000259" key="3">
    <source>
        <dbReference type="Pfam" id="PF09727"/>
    </source>
</evidence>
<evidence type="ECO:0000256" key="2">
    <source>
        <dbReference type="SAM" id="MobiDB-lite"/>
    </source>
</evidence>
<dbReference type="InterPro" id="IPR050719">
    <property type="entry name" value="Cortactin-Actin_Reg"/>
</dbReference>
<dbReference type="Pfam" id="PF09727">
    <property type="entry name" value="CortBP2"/>
    <property type="match status" value="1"/>
</dbReference>
<comment type="caution">
    <text evidence="4">The sequence shown here is derived from an EMBL/GenBank/DDBJ whole genome shotgun (WGS) entry which is preliminary data.</text>
</comment>
<feature type="region of interest" description="Disordered" evidence="2">
    <location>
        <begin position="1"/>
        <end position="84"/>
    </location>
</feature>
<dbReference type="PANTHER" id="PTHR23166">
    <property type="entry name" value="FILAMIN/GPBP-INTERACTING PROTEIN"/>
    <property type="match status" value="1"/>
</dbReference>
<evidence type="ECO:0000313" key="5">
    <source>
        <dbReference type="Proteomes" id="UP001153269"/>
    </source>
</evidence>
<gene>
    <name evidence="4" type="ORF">PLEPLA_LOCUS5359</name>
</gene>
<keyword evidence="1" id="KW-0175">Coiled coil</keyword>
<sequence>MRSRSNSLEDITKAKLVQGDTRKRSSEREEPSGRAERRSRYREPPDDTGTIQRNHKTAKNCTSSGGSGSSSSSGATKAGRREKGRDLSRDDLVFLLSLLEGELQARDEVITVLKAEKIDLALLEAKYGFVTPQKVLQALQRDAIQGKADDFQEDIYERPMVELDKLVEKQRETHRRMLEQLLMVEQSHKQALYKLDDEKRNHGEFMKKSDEFTNLLEQERERNVTCSYTDTQQFISQRKHSWTSPRDLPGTITSLRSIRNAACLSWTGDAAGRRACAPSPGMSGRTGCHEK</sequence>
<feature type="compositionally biased region" description="Basic and acidic residues" evidence="2">
    <location>
        <begin position="20"/>
        <end position="45"/>
    </location>
</feature>
<protein>
    <recommendedName>
        <fullName evidence="3">Cortactin-binding protein-2 N-terminal domain-containing protein</fullName>
    </recommendedName>
</protein>
<evidence type="ECO:0000256" key="1">
    <source>
        <dbReference type="ARBA" id="ARBA00023054"/>
    </source>
</evidence>
<feature type="domain" description="Cortactin-binding protein-2 N-terminal" evidence="3">
    <location>
        <begin position="86"/>
        <end position="222"/>
    </location>
</feature>
<dbReference type="EMBL" id="CADEAL010000269">
    <property type="protein sequence ID" value="CAB1417554.1"/>
    <property type="molecule type" value="Genomic_DNA"/>
</dbReference>